<dbReference type="EMBL" id="BDCX01000013">
    <property type="protein sequence ID" value="GAT69344.1"/>
    <property type="molecule type" value="Genomic_DNA"/>
</dbReference>
<reference evidence="3 4" key="1">
    <citation type="journal article" date="2016" name="Genome Announc.">
        <title>Draft Genome Sequence of Planomonospora sphaerica JCM9374, a Rare Actinomycete.</title>
        <authorList>
            <person name="Dohra H."/>
            <person name="Suzuki T."/>
            <person name="Inoue Y."/>
            <person name="Kodani S."/>
        </authorList>
    </citation>
    <scope>NUCLEOTIDE SEQUENCE [LARGE SCALE GENOMIC DNA]</scope>
    <source>
        <strain evidence="3 4">JCM 9374</strain>
    </source>
</reference>
<dbReference type="AlphaFoldDB" id="A0A161LJW7"/>
<feature type="compositionally biased region" description="Low complexity" evidence="1">
    <location>
        <begin position="12"/>
        <end position="25"/>
    </location>
</feature>
<dbReference type="PROSITE" id="PS50801">
    <property type="entry name" value="STAS"/>
    <property type="match status" value="1"/>
</dbReference>
<dbReference type="Gene3D" id="3.30.750.24">
    <property type="entry name" value="STAS domain"/>
    <property type="match status" value="1"/>
</dbReference>
<dbReference type="Proteomes" id="UP000077701">
    <property type="component" value="Unassembled WGS sequence"/>
</dbReference>
<evidence type="ECO:0000313" key="4">
    <source>
        <dbReference type="Proteomes" id="UP000077701"/>
    </source>
</evidence>
<protein>
    <recommendedName>
        <fullName evidence="2">STAS domain-containing protein</fullName>
    </recommendedName>
</protein>
<sequence>MTNRSVAEVDARPAGAGSTAGAPSRMAPVDGDLTLHGGRRPEGGAPEPVEQPLYGDQRLRIARYAGRSGRVLRLSGQIDAGNSAVLARVLNGHGACDAGTVIDVGQVSFIDVSGLRALLTCACPASHRVRLGDVPPHVQRLLTLLGWDGLCDRMAWPEDLLAESAA</sequence>
<dbReference type="InterPro" id="IPR002645">
    <property type="entry name" value="STAS_dom"/>
</dbReference>
<evidence type="ECO:0000256" key="1">
    <source>
        <dbReference type="SAM" id="MobiDB-lite"/>
    </source>
</evidence>
<dbReference type="Pfam" id="PF13466">
    <property type="entry name" value="STAS_2"/>
    <property type="match status" value="1"/>
</dbReference>
<feature type="domain" description="STAS" evidence="2">
    <location>
        <begin position="71"/>
        <end position="146"/>
    </location>
</feature>
<feature type="region of interest" description="Disordered" evidence="1">
    <location>
        <begin position="1"/>
        <end position="52"/>
    </location>
</feature>
<comment type="caution">
    <text evidence="3">The sequence shown here is derived from an EMBL/GenBank/DDBJ whole genome shotgun (WGS) entry which is preliminary data.</text>
</comment>
<accession>A0A161LJW7</accession>
<evidence type="ECO:0000313" key="3">
    <source>
        <dbReference type="EMBL" id="GAT69344.1"/>
    </source>
</evidence>
<evidence type="ECO:0000259" key="2">
    <source>
        <dbReference type="PROSITE" id="PS50801"/>
    </source>
</evidence>
<name>A0A161LJW7_9ACTN</name>
<reference evidence="4" key="2">
    <citation type="submission" date="2016-04" db="EMBL/GenBank/DDBJ databases">
        <title>Planomonospora sphaerica JCM9374 whole genome shotgun sequence.</title>
        <authorList>
            <person name="Suzuki T."/>
            <person name="Dohra H."/>
            <person name="Kodani S."/>
        </authorList>
    </citation>
    <scope>NUCLEOTIDE SEQUENCE [LARGE SCALE GENOMIC DNA]</scope>
    <source>
        <strain evidence="4">JCM 9374</strain>
    </source>
</reference>
<dbReference type="SUPFAM" id="SSF52091">
    <property type="entry name" value="SpoIIaa-like"/>
    <property type="match status" value="1"/>
</dbReference>
<dbReference type="InterPro" id="IPR036513">
    <property type="entry name" value="STAS_dom_sf"/>
</dbReference>
<dbReference type="OrthoDB" id="3468289at2"/>
<dbReference type="CDD" id="cd07043">
    <property type="entry name" value="STAS_anti-anti-sigma_factors"/>
    <property type="match status" value="1"/>
</dbReference>
<proteinExistence type="predicted"/>
<dbReference type="STRING" id="161355.PS9374_05019"/>
<organism evidence="3 4">
    <name type="scientific">Planomonospora sphaerica</name>
    <dbReference type="NCBI Taxonomy" id="161355"/>
    <lineage>
        <taxon>Bacteria</taxon>
        <taxon>Bacillati</taxon>
        <taxon>Actinomycetota</taxon>
        <taxon>Actinomycetes</taxon>
        <taxon>Streptosporangiales</taxon>
        <taxon>Streptosporangiaceae</taxon>
        <taxon>Planomonospora</taxon>
    </lineage>
</organism>
<gene>
    <name evidence="3" type="ORF">PS9374_05019</name>
</gene>
<keyword evidence="4" id="KW-1185">Reference proteome</keyword>
<dbReference type="InterPro" id="IPR058548">
    <property type="entry name" value="MlaB-like_STAS"/>
</dbReference>